<dbReference type="InterPro" id="IPR013525">
    <property type="entry name" value="ABC2_TM"/>
</dbReference>
<accession>A0A1M7Y734</accession>
<evidence type="ECO:0000259" key="6">
    <source>
        <dbReference type="Pfam" id="PF01061"/>
    </source>
</evidence>
<feature type="transmembrane region" description="Helical" evidence="5">
    <location>
        <begin position="106"/>
        <end position="127"/>
    </location>
</feature>
<evidence type="ECO:0000256" key="1">
    <source>
        <dbReference type="ARBA" id="ARBA00004141"/>
    </source>
</evidence>
<keyword evidence="3 5" id="KW-1133">Transmembrane helix</keyword>
<comment type="subcellular location">
    <subcellularLocation>
        <location evidence="1">Membrane</location>
        <topology evidence="1">Multi-pass membrane protein</topology>
    </subcellularLocation>
</comment>
<dbReference type="AlphaFoldDB" id="A0A1M7Y734"/>
<dbReference type="PANTHER" id="PTHR43229">
    <property type="entry name" value="NODULATION PROTEIN J"/>
    <property type="match status" value="1"/>
</dbReference>
<proteinExistence type="predicted"/>
<dbReference type="OrthoDB" id="2589236at2"/>
<protein>
    <submittedName>
        <fullName evidence="7">ABC-2 type transport system permease protein</fullName>
    </submittedName>
</protein>
<reference evidence="7 8" key="1">
    <citation type="submission" date="2016-12" db="EMBL/GenBank/DDBJ databases">
        <authorList>
            <person name="Song W.-J."/>
            <person name="Kurnit D.M."/>
        </authorList>
    </citation>
    <scope>NUCLEOTIDE SEQUENCE [LARGE SCALE GENOMIC DNA]</scope>
    <source>
        <strain evidence="7 8">DSM 12503</strain>
    </source>
</reference>
<feature type="transmembrane region" description="Helical" evidence="5">
    <location>
        <begin position="51"/>
        <end position="75"/>
    </location>
</feature>
<dbReference type="InterPro" id="IPR051784">
    <property type="entry name" value="Nod_factor_ABC_transporter"/>
</dbReference>
<gene>
    <name evidence="7" type="ORF">SAMN02745217_01829</name>
</gene>
<dbReference type="GO" id="GO:0016020">
    <property type="term" value="C:membrane"/>
    <property type="evidence" value="ECO:0007669"/>
    <property type="project" value="UniProtKB-SubCell"/>
</dbReference>
<evidence type="ECO:0000313" key="8">
    <source>
        <dbReference type="Proteomes" id="UP000184612"/>
    </source>
</evidence>
<organism evidence="7 8">
    <name type="scientific">Anaerocolumna xylanovorans DSM 12503</name>
    <dbReference type="NCBI Taxonomy" id="1121345"/>
    <lineage>
        <taxon>Bacteria</taxon>
        <taxon>Bacillati</taxon>
        <taxon>Bacillota</taxon>
        <taxon>Clostridia</taxon>
        <taxon>Lachnospirales</taxon>
        <taxon>Lachnospiraceae</taxon>
        <taxon>Anaerocolumna</taxon>
    </lineage>
</organism>
<evidence type="ECO:0000256" key="4">
    <source>
        <dbReference type="ARBA" id="ARBA00023136"/>
    </source>
</evidence>
<dbReference type="GO" id="GO:0140359">
    <property type="term" value="F:ABC-type transporter activity"/>
    <property type="evidence" value="ECO:0007669"/>
    <property type="project" value="InterPro"/>
</dbReference>
<name>A0A1M7Y734_9FIRM</name>
<dbReference type="PANTHER" id="PTHR43229:SF3">
    <property type="entry name" value="ABC-TYPE MULTIDRUG TRANSPORT SYSTEM, PERMEASE COMPONENT"/>
    <property type="match status" value="1"/>
</dbReference>
<evidence type="ECO:0000256" key="3">
    <source>
        <dbReference type="ARBA" id="ARBA00022989"/>
    </source>
</evidence>
<keyword evidence="8" id="KW-1185">Reference proteome</keyword>
<keyword evidence="2 5" id="KW-0812">Transmembrane</keyword>
<evidence type="ECO:0000256" key="2">
    <source>
        <dbReference type="ARBA" id="ARBA00022692"/>
    </source>
</evidence>
<feature type="transmembrane region" description="Helical" evidence="5">
    <location>
        <begin position="218"/>
        <end position="240"/>
    </location>
</feature>
<dbReference type="EMBL" id="FRFD01000005">
    <property type="protein sequence ID" value="SHO48401.1"/>
    <property type="molecule type" value="Genomic_DNA"/>
</dbReference>
<evidence type="ECO:0000313" key="7">
    <source>
        <dbReference type="EMBL" id="SHO48401.1"/>
    </source>
</evidence>
<dbReference type="STRING" id="1121345.SAMN02745217_01829"/>
<dbReference type="Pfam" id="PF01061">
    <property type="entry name" value="ABC2_membrane"/>
    <property type="match status" value="1"/>
</dbReference>
<evidence type="ECO:0000256" key="5">
    <source>
        <dbReference type="SAM" id="Phobius"/>
    </source>
</evidence>
<dbReference type="RefSeq" id="WP_073588545.1">
    <property type="nucleotide sequence ID" value="NZ_FRFD01000005.1"/>
</dbReference>
<feature type="transmembrane region" description="Helical" evidence="5">
    <location>
        <begin position="133"/>
        <end position="156"/>
    </location>
</feature>
<dbReference type="Proteomes" id="UP000184612">
    <property type="component" value="Unassembled WGS sequence"/>
</dbReference>
<feature type="transmembrane region" description="Helical" evidence="5">
    <location>
        <begin position="163"/>
        <end position="183"/>
    </location>
</feature>
<feature type="transmembrane region" description="Helical" evidence="5">
    <location>
        <begin position="20"/>
        <end position="39"/>
    </location>
</feature>
<sequence>MRRFFMILKLDIINLFKNPVLVGANTIFFVLLILIMGFLGSGNYADSKMSYQYYLISMIVYGMLNGAMTASNCFMERDIKKANLRIIYSPAGSFPIYFSKILASFLFDYFLHIIVVGILCASLGVTIGVHPVYFILLMAPVEFAAAALGIFFCCVFHSEEAASALLSTLVSLLCVLGGTFFSLDGMGSAVAFLSRISPVKWINEAFFTLSCDNSLHSFLLVFLSAVIISVLLVLGCSLTFKTEDYL</sequence>
<keyword evidence="4 5" id="KW-0472">Membrane</keyword>
<feature type="domain" description="ABC-2 type transporter transmembrane" evidence="6">
    <location>
        <begin position="4"/>
        <end position="206"/>
    </location>
</feature>